<dbReference type="AlphaFoldDB" id="A0A8E2U9X7"/>
<dbReference type="InterPro" id="IPR001650">
    <property type="entry name" value="Helicase_C-like"/>
</dbReference>
<feature type="domain" description="Helicase ATP-binding" evidence="1">
    <location>
        <begin position="301"/>
        <end position="462"/>
    </location>
</feature>
<dbReference type="InterPro" id="IPR019065">
    <property type="entry name" value="RE_NgoFVII_N"/>
</dbReference>
<dbReference type="SMART" id="SM00490">
    <property type="entry name" value="HELICc"/>
    <property type="match status" value="1"/>
</dbReference>
<evidence type="ECO:0000259" key="1">
    <source>
        <dbReference type="PROSITE" id="PS51192"/>
    </source>
</evidence>
<dbReference type="Pfam" id="PF09565">
    <property type="entry name" value="RE_NgoFVII"/>
    <property type="match status" value="1"/>
</dbReference>
<dbReference type="Gene3D" id="3.40.50.300">
    <property type="entry name" value="P-loop containing nucleotide triphosphate hydrolases"/>
    <property type="match status" value="2"/>
</dbReference>
<name>A0A8E2U9X7_9MOLU</name>
<dbReference type="GO" id="GO:0005524">
    <property type="term" value="F:ATP binding"/>
    <property type="evidence" value="ECO:0007669"/>
    <property type="project" value="InterPro"/>
</dbReference>
<evidence type="ECO:0000313" key="4">
    <source>
        <dbReference type="Proteomes" id="UP000239010"/>
    </source>
</evidence>
<dbReference type="GO" id="GO:0016787">
    <property type="term" value="F:hydrolase activity"/>
    <property type="evidence" value="ECO:0007669"/>
    <property type="project" value="InterPro"/>
</dbReference>
<keyword evidence="3" id="KW-0378">Hydrolase</keyword>
<dbReference type="InterPro" id="IPR050742">
    <property type="entry name" value="Helicase_Restrict-Modif_Enz"/>
</dbReference>
<dbReference type="Gene3D" id="3.30.870.10">
    <property type="entry name" value="Endonuclease Chain A"/>
    <property type="match status" value="1"/>
</dbReference>
<dbReference type="GO" id="GO:0003677">
    <property type="term" value="F:DNA binding"/>
    <property type="evidence" value="ECO:0007669"/>
    <property type="project" value="InterPro"/>
</dbReference>
<evidence type="ECO:0000313" key="3">
    <source>
        <dbReference type="EMBL" id="PPE04604.1"/>
    </source>
</evidence>
<dbReference type="SMART" id="SM00487">
    <property type="entry name" value="DEXDc"/>
    <property type="match status" value="1"/>
</dbReference>
<dbReference type="RefSeq" id="WP_104205746.1">
    <property type="nucleotide sequence ID" value="NZ_PHND01000001.1"/>
</dbReference>
<keyword evidence="3" id="KW-0347">Helicase</keyword>
<dbReference type="InterPro" id="IPR027417">
    <property type="entry name" value="P-loop_NTPase"/>
</dbReference>
<keyword evidence="4" id="KW-1185">Reference proteome</keyword>
<protein>
    <submittedName>
        <fullName evidence="3">DEAD/DEAH family helicase</fullName>
    </submittedName>
</protein>
<organism evidence="3 4">
    <name type="scientific">Entomoplasma ellychniae</name>
    <dbReference type="NCBI Taxonomy" id="2114"/>
    <lineage>
        <taxon>Bacteria</taxon>
        <taxon>Bacillati</taxon>
        <taxon>Mycoplasmatota</taxon>
        <taxon>Mollicutes</taxon>
        <taxon>Entomoplasmatales</taxon>
        <taxon>Entomoplasmataceae</taxon>
        <taxon>Entomoplasma</taxon>
    </lineage>
</organism>
<gene>
    <name evidence="3" type="ORF">EELLY_v1c02840</name>
</gene>
<accession>A0A8E2U9X7</accession>
<comment type="caution">
    <text evidence="3">The sequence shown here is derived from an EMBL/GenBank/DDBJ whole genome shotgun (WGS) entry which is preliminary data.</text>
</comment>
<dbReference type="InterPro" id="IPR006935">
    <property type="entry name" value="Helicase/UvrB_N"/>
</dbReference>
<dbReference type="InterPro" id="IPR014001">
    <property type="entry name" value="Helicase_ATP-bd"/>
</dbReference>
<feature type="domain" description="Helicase C-terminal" evidence="2">
    <location>
        <begin position="517"/>
        <end position="673"/>
    </location>
</feature>
<evidence type="ECO:0000259" key="2">
    <source>
        <dbReference type="PROSITE" id="PS51194"/>
    </source>
</evidence>
<dbReference type="SUPFAM" id="SSF52540">
    <property type="entry name" value="P-loop containing nucleoside triphosphate hydrolases"/>
    <property type="match status" value="2"/>
</dbReference>
<sequence>MKKKLLQDILLKENEIVQNENIQKLKNQSDRWILNQIQNDLGKEIEKFSSIEEKIQYINTILGNKNIFSNYKNQNLANCSINDELSINNLIVSFAKYIEDEFIYSSDVFMISPFISSFMVNKLRNWLSNNEELKVKIITTTFDGSSKFLSLETLVELKKDFRERIDIKIENSFKNNGSRIHMKAYCFLREGGFGNLYIGSNNFTRTGIMLGNEYSIKVSEFREKEIFSNFLSEFNKLWSNNLIDIENTEIINKLISAQIFIDEINRVKEKEQDSVLNNLDMKNNSIQLFPYQQEAINTIIRRENAGINKHLVVMATGTGKTLVVAKYFEHIYHQSNRPLKILFIAHQKEILDQGMETFEKVMPGFKKEVGEFYDQRATIADLKNTQYVFTTFQTCLLNLEELENYAYDLVIFDEVHHIEAASYKKVYDVFSKNCKTLIGLTATPERTEGIDIKKYFNHEYAYKMGLYEALLKDFLAPFDYYFIKDDTVDLTGIDLVKNEKVGKILSSTNRNEFVLENIKKMIGLNNRDTSTVLFCSSIDHAIKLKEYLCNNYLRCEVLTSENSKSEREKILSDFKNKKINYLCVRDIFNEGVDVPNIDRIMFLRPTNSLLIYLQQLGRGLRKTPDKKLQIYDFVNNVDLYVNKKYDPFLLFRAFSKDNNIRVSDLIKNELKVETLLPNGSNIYMEYLTRKDLINKIKKYESNKSFDNIISEFSKIDSFDNYEEMFLENETREDFSPFKIYSKGKSFIKGNEVFSLVLSRMAINNISNILDRWLEITEQENIDVEKIEDRLFIYNFCNNSKRDKELANEKNLKVIWKKVRKDNNFIKELQYLIKFKLKNEDLITIENIFSKPLNIFSLKNMYFTYDQINTVLLTESKEYFKRNTNVKGIYEVAKGDWVICASSLTKQTSFKHSNYFFENTGELSWESPDEWKFSNPEKINLSKNRYFVFYQSEETVNLFNDKIRKFIGTVQSIEKRESMQNNKTNKENKVLYKLKVS</sequence>
<dbReference type="GO" id="GO:0005829">
    <property type="term" value="C:cytosol"/>
    <property type="evidence" value="ECO:0007669"/>
    <property type="project" value="TreeGrafter"/>
</dbReference>
<dbReference type="PROSITE" id="PS51192">
    <property type="entry name" value="HELICASE_ATP_BIND_1"/>
    <property type="match status" value="1"/>
</dbReference>
<dbReference type="Pfam" id="PF04851">
    <property type="entry name" value="ResIII"/>
    <property type="match status" value="1"/>
</dbReference>
<dbReference type="Proteomes" id="UP000239010">
    <property type="component" value="Unassembled WGS sequence"/>
</dbReference>
<dbReference type="CDD" id="cd18799">
    <property type="entry name" value="SF2_C_EcoAI-like"/>
    <property type="match status" value="1"/>
</dbReference>
<dbReference type="GO" id="GO:0004386">
    <property type="term" value="F:helicase activity"/>
    <property type="evidence" value="ECO:0007669"/>
    <property type="project" value="UniProtKB-KW"/>
</dbReference>
<dbReference type="EMBL" id="PHND01000001">
    <property type="protein sequence ID" value="PPE04604.1"/>
    <property type="molecule type" value="Genomic_DNA"/>
</dbReference>
<dbReference type="PANTHER" id="PTHR47396:SF1">
    <property type="entry name" value="ATP-DEPENDENT HELICASE IRC3-RELATED"/>
    <property type="match status" value="1"/>
</dbReference>
<dbReference type="PROSITE" id="PS51194">
    <property type="entry name" value="HELICASE_CTER"/>
    <property type="match status" value="1"/>
</dbReference>
<keyword evidence="3" id="KW-0547">Nucleotide-binding</keyword>
<dbReference type="Pfam" id="PF00271">
    <property type="entry name" value="Helicase_C"/>
    <property type="match status" value="1"/>
</dbReference>
<dbReference type="PANTHER" id="PTHR47396">
    <property type="entry name" value="TYPE I RESTRICTION ENZYME ECOKI R PROTEIN"/>
    <property type="match status" value="1"/>
</dbReference>
<keyword evidence="3" id="KW-0067">ATP-binding</keyword>
<reference evidence="3 4" key="1">
    <citation type="submission" date="2017-11" db="EMBL/GenBank/DDBJ databases">
        <title>Genome sequence of Entomoplasma ellychniae ELCN-1 (ATCC 43707).</title>
        <authorList>
            <person name="Lo W.-S."/>
            <person name="Gasparich G.E."/>
            <person name="Kuo C.-H."/>
        </authorList>
    </citation>
    <scope>NUCLEOTIDE SEQUENCE [LARGE SCALE GENOMIC DNA]</scope>
    <source>
        <strain evidence="3 4">ELCN-1</strain>
    </source>
</reference>
<proteinExistence type="predicted"/>